<dbReference type="SUPFAM" id="SSF54637">
    <property type="entry name" value="Thioesterase/thiol ester dehydrase-isomerase"/>
    <property type="match status" value="1"/>
</dbReference>
<evidence type="ECO:0000313" key="3">
    <source>
        <dbReference type="Proteomes" id="UP001143391"/>
    </source>
</evidence>
<reference evidence="2" key="1">
    <citation type="submission" date="2022-07" db="EMBL/GenBank/DDBJ databases">
        <title>Marinobacter iranensis a new bacterium isolate from a hipersaline lake in Iran.</title>
        <authorList>
            <person name="Mohammad A.M.A."/>
            <person name="Cristina S.-P."/>
            <person name="Antonio V."/>
        </authorList>
    </citation>
    <scope>NUCLEOTIDE SEQUENCE</scope>
    <source>
        <strain evidence="2">71-i</strain>
    </source>
</reference>
<accession>A0ABT5YBA1</accession>
<keyword evidence="3" id="KW-1185">Reference proteome</keyword>
<proteinExistence type="predicted"/>
<dbReference type="Proteomes" id="UP001143391">
    <property type="component" value="Unassembled WGS sequence"/>
</dbReference>
<comment type="caution">
    <text evidence="2">The sequence shown here is derived from an EMBL/GenBank/DDBJ whole genome shotgun (WGS) entry which is preliminary data.</text>
</comment>
<dbReference type="Gene3D" id="3.10.129.10">
    <property type="entry name" value="Hotdog Thioesterase"/>
    <property type="match status" value="1"/>
</dbReference>
<evidence type="ECO:0000313" key="2">
    <source>
        <dbReference type="EMBL" id="MDF0750844.1"/>
    </source>
</evidence>
<dbReference type="InterPro" id="IPR029069">
    <property type="entry name" value="HotDog_dom_sf"/>
</dbReference>
<feature type="domain" description="Acyl-CoA thioesterase-like N-terminal HotDog" evidence="1">
    <location>
        <begin position="7"/>
        <end position="76"/>
    </location>
</feature>
<sequence>MSLLQDCALRYARRAVEHPLEIASVHVSFLQFGRAEDLIAVPRLVRLGRSTATLNVVAHQGGGIELPTAEATVTFVSAQSAKS</sequence>
<gene>
    <name evidence="2" type="ORF">NLU14_11465</name>
</gene>
<dbReference type="EMBL" id="JANCMW010000006">
    <property type="protein sequence ID" value="MDF0750844.1"/>
    <property type="molecule type" value="Genomic_DNA"/>
</dbReference>
<dbReference type="InterPro" id="IPR049449">
    <property type="entry name" value="TesB_ACOT8-like_N"/>
</dbReference>
<name>A0ABT5YBA1_9GAMM</name>
<protein>
    <submittedName>
        <fullName evidence="2">Thioesterase family protein</fullName>
    </submittedName>
</protein>
<evidence type="ECO:0000259" key="1">
    <source>
        <dbReference type="Pfam" id="PF13622"/>
    </source>
</evidence>
<dbReference type="Pfam" id="PF13622">
    <property type="entry name" value="4HBT_3"/>
    <property type="match status" value="1"/>
</dbReference>
<organism evidence="2 3">
    <name type="scientific">Marinobacter iranensis</name>
    <dbReference type="NCBI Taxonomy" id="2962607"/>
    <lineage>
        <taxon>Bacteria</taxon>
        <taxon>Pseudomonadati</taxon>
        <taxon>Pseudomonadota</taxon>
        <taxon>Gammaproteobacteria</taxon>
        <taxon>Pseudomonadales</taxon>
        <taxon>Marinobacteraceae</taxon>
        <taxon>Marinobacter</taxon>
    </lineage>
</organism>